<organism evidence="13 14">
    <name type="scientific">Rhodopila globiformis</name>
    <name type="common">Rhodopseudomonas globiformis</name>
    <dbReference type="NCBI Taxonomy" id="1071"/>
    <lineage>
        <taxon>Bacteria</taxon>
        <taxon>Pseudomonadati</taxon>
        <taxon>Pseudomonadota</taxon>
        <taxon>Alphaproteobacteria</taxon>
        <taxon>Acetobacterales</taxon>
        <taxon>Acetobacteraceae</taxon>
        <taxon>Rhodopila</taxon>
    </lineage>
</organism>
<dbReference type="PANTHER" id="PTHR30218:SF0">
    <property type="entry name" value="POLYPHOSPHATE KINASE"/>
    <property type="match status" value="1"/>
</dbReference>
<keyword evidence="14" id="KW-1185">Reference proteome</keyword>
<evidence type="ECO:0000256" key="3">
    <source>
        <dbReference type="ARBA" id="ARBA00022741"/>
    </source>
</evidence>
<dbReference type="SUPFAM" id="SSF56024">
    <property type="entry name" value="Phospholipase D/nuclease"/>
    <property type="match status" value="2"/>
</dbReference>
<keyword evidence="4 6" id="KW-0418">Kinase</keyword>
<dbReference type="RefSeq" id="WP_104521942.1">
    <property type="nucleotide sequence ID" value="NZ_NHRY01000257.1"/>
</dbReference>
<dbReference type="InterPro" id="IPR025200">
    <property type="entry name" value="PPK_C_dom2"/>
</dbReference>
<comment type="similarity">
    <text evidence="6 7">Belongs to the polyphosphate kinase 1 (PPK1) family.</text>
</comment>
<comment type="catalytic activity">
    <reaction evidence="6 7">
        <text>[phosphate](n) + ATP = [phosphate](n+1) + ADP</text>
        <dbReference type="Rhea" id="RHEA:19573"/>
        <dbReference type="Rhea" id="RHEA-COMP:9859"/>
        <dbReference type="Rhea" id="RHEA-COMP:14280"/>
        <dbReference type="ChEBI" id="CHEBI:16838"/>
        <dbReference type="ChEBI" id="CHEBI:30616"/>
        <dbReference type="ChEBI" id="CHEBI:456216"/>
        <dbReference type="EC" id="2.7.4.1"/>
    </reaction>
</comment>
<evidence type="ECO:0000259" key="11">
    <source>
        <dbReference type="Pfam" id="PF13090"/>
    </source>
</evidence>
<feature type="domain" description="Polyphosphate kinase C-terminal" evidence="12">
    <location>
        <begin position="386"/>
        <end position="550"/>
    </location>
</feature>
<dbReference type="NCBIfam" id="TIGR03705">
    <property type="entry name" value="poly_P_kin"/>
    <property type="match status" value="1"/>
</dbReference>
<reference evidence="13 14" key="1">
    <citation type="journal article" date="2018" name="Arch. Microbiol.">
        <title>New insights into the metabolic potential of the phototrophic purple bacterium Rhodopila globiformis DSM 161(T) from its draft genome sequence and evidence for a vanadium-dependent nitrogenase.</title>
        <authorList>
            <person name="Imhoff J.F."/>
            <person name="Rahn T."/>
            <person name="Kunzel S."/>
            <person name="Neulinger S.C."/>
        </authorList>
    </citation>
    <scope>NUCLEOTIDE SEQUENCE [LARGE SCALE GENOMIC DNA]</scope>
    <source>
        <strain evidence="13 14">DSM 161</strain>
    </source>
</reference>
<dbReference type="HAMAP" id="MF_00347">
    <property type="entry name" value="Polyphosphate_kinase"/>
    <property type="match status" value="1"/>
</dbReference>
<feature type="domain" description="Polyphosphate kinase N-terminal" evidence="10">
    <location>
        <begin position="65"/>
        <end position="169"/>
    </location>
</feature>
<feature type="binding site" evidence="6">
    <location>
        <position position="103"/>
    </location>
    <ligand>
        <name>ATP</name>
        <dbReference type="ChEBI" id="CHEBI:30616"/>
    </ligand>
</feature>
<comment type="cofactor">
    <cofactor evidence="6">
        <name>Mg(2+)</name>
        <dbReference type="ChEBI" id="CHEBI:18420"/>
    </cofactor>
</comment>
<evidence type="ECO:0000256" key="6">
    <source>
        <dbReference type="HAMAP-Rule" id="MF_00347"/>
    </source>
</evidence>
<dbReference type="InterPro" id="IPR003414">
    <property type="entry name" value="PP_kinase"/>
</dbReference>
<dbReference type="Gene3D" id="1.20.58.310">
    <property type="entry name" value="Polyphosphate kinase N-terminal domain"/>
    <property type="match status" value="1"/>
</dbReference>
<dbReference type="EMBL" id="NHRY01000257">
    <property type="protein sequence ID" value="PPQ27576.1"/>
    <property type="molecule type" value="Genomic_DNA"/>
</dbReference>
<keyword evidence="1 6" id="KW-0597">Phosphoprotein</keyword>
<evidence type="ECO:0000256" key="4">
    <source>
        <dbReference type="ARBA" id="ARBA00022777"/>
    </source>
</evidence>
<dbReference type="EC" id="2.7.4.1" evidence="6 7"/>
<feature type="binding site" evidence="6">
    <location>
        <position position="618"/>
    </location>
    <ligand>
        <name>ATP</name>
        <dbReference type="ChEBI" id="CHEBI:30616"/>
    </ligand>
</feature>
<dbReference type="CDD" id="cd09168">
    <property type="entry name" value="PLDc_PaPPK1_C2_like"/>
    <property type="match status" value="1"/>
</dbReference>
<evidence type="ECO:0000256" key="7">
    <source>
        <dbReference type="RuleBase" id="RU003800"/>
    </source>
</evidence>
<feature type="active site" description="Phosphohistidine intermediate" evidence="6">
    <location>
        <position position="489"/>
    </location>
</feature>
<dbReference type="SUPFAM" id="SSF140356">
    <property type="entry name" value="PPK N-terminal domain-like"/>
    <property type="match status" value="1"/>
</dbReference>
<gene>
    <name evidence="6" type="primary">ppk</name>
    <name evidence="13" type="ORF">CCS01_27045</name>
</gene>
<evidence type="ECO:0000259" key="12">
    <source>
        <dbReference type="Pfam" id="PF17941"/>
    </source>
</evidence>
<comment type="PTM">
    <text evidence="6 7">An intermediate of this reaction is the autophosphorylated ppk in which a phosphate is covalently linked to a histidine residue through a N-P bond.</text>
</comment>
<feature type="binding site" evidence="6">
    <location>
        <position position="429"/>
    </location>
    <ligand>
        <name>Mg(2+)</name>
        <dbReference type="ChEBI" id="CHEBI:18420"/>
    </ligand>
</feature>
<dbReference type="Pfam" id="PF17941">
    <property type="entry name" value="PP_kinase_C_1"/>
    <property type="match status" value="1"/>
</dbReference>
<dbReference type="Pfam" id="PF13090">
    <property type="entry name" value="PP_kinase_C"/>
    <property type="match status" value="1"/>
</dbReference>
<evidence type="ECO:0000259" key="10">
    <source>
        <dbReference type="Pfam" id="PF13089"/>
    </source>
</evidence>
<comment type="caution">
    <text evidence="13">The sequence shown here is derived from an EMBL/GenBank/DDBJ whole genome shotgun (WGS) entry which is preliminary data.</text>
</comment>
<name>A0A2S6MYZ8_RHOGL</name>
<feature type="domain" description="Polyphosphate kinase middle" evidence="9">
    <location>
        <begin position="179"/>
        <end position="358"/>
    </location>
</feature>
<feature type="region of interest" description="Disordered" evidence="8">
    <location>
        <begin position="1"/>
        <end position="34"/>
    </location>
</feature>
<evidence type="ECO:0000259" key="9">
    <source>
        <dbReference type="Pfam" id="PF02503"/>
    </source>
</evidence>
<dbReference type="Pfam" id="PF02503">
    <property type="entry name" value="PP_kinase"/>
    <property type="match status" value="1"/>
</dbReference>
<dbReference type="NCBIfam" id="NF003917">
    <property type="entry name" value="PRK05443.1-1"/>
    <property type="match status" value="1"/>
</dbReference>
<dbReference type="Pfam" id="PF13089">
    <property type="entry name" value="PP_kinase_N"/>
    <property type="match status" value="1"/>
</dbReference>
<dbReference type="GO" id="GO:0008976">
    <property type="term" value="F:polyphosphate kinase activity"/>
    <property type="evidence" value="ECO:0007669"/>
    <property type="project" value="UniProtKB-UniRule"/>
</dbReference>
<dbReference type="InterPro" id="IPR024953">
    <property type="entry name" value="PP_kinase_middle"/>
</dbReference>
<evidence type="ECO:0000256" key="8">
    <source>
        <dbReference type="SAM" id="MobiDB-lite"/>
    </source>
</evidence>
<evidence type="ECO:0000256" key="2">
    <source>
        <dbReference type="ARBA" id="ARBA00022679"/>
    </source>
</evidence>
<dbReference type="OrthoDB" id="9761456at2"/>
<proteinExistence type="inferred from homology"/>
<dbReference type="InterPro" id="IPR036832">
    <property type="entry name" value="PPK_N_dom_sf"/>
</dbReference>
<keyword evidence="5 6" id="KW-0067">ATP-binding</keyword>
<dbReference type="NCBIfam" id="NF003918">
    <property type="entry name" value="PRK05443.1-2"/>
    <property type="match status" value="1"/>
</dbReference>
<dbReference type="InterPro" id="IPR036830">
    <property type="entry name" value="PP_kinase_middle_dom_sf"/>
</dbReference>
<dbReference type="NCBIfam" id="NF003921">
    <property type="entry name" value="PRK05443.2-2"/>
    <property type="match status" value="1"/>
</dbReference>
<dbReference type="SUPFAM" id="SSF143724">
    <property type="entry name" value="PHP14-like"/>
    <property type="match status" value="1"/>
</dbReference>
<feature type="binding site" evidence="6">
    <location>
        <position position="646"/>
    </location>
    <ligand>
        <name>ATP</name>
        <dbReference type="ChEBI" id="CHEBI:30616"/>
    </ligand>
</feature>
<feature type="binding site" evidence="6">
    <location>
        <position position="522"/>
    </location>
    <ligand>
        <name>ATP</name>
        <dbReference type="ChEBI" id="CHEBI:30616"/>
    </ligand>
</feature>
<evidence type="ECO:0000256" key="5">
    <source>
        <dbReference type="ARBA" id="ARBA00022840"/>
    </source>
</evidence>
<protein>
    <recommendedName>
        <fullName evidence="6 7">Polyphosphate kinase</fullName>
        <ecNumber evidence="6 7">2.7.4.1</ecNumber>
    </recommendedName>
    <alternativeName>
        <fullName evidence="6">ATP-polyphosphate phosphotransferase</fullName>
    </alternativeName>
    <alternativeName>
        <fullName evidence="6">Polyphosphoric acid kinase</fullName>
    </alternativeName>
</protein>
<dbReference type="Gene3D" id="3.30.870.10">
    <property type="entry name" value="Endonuclease Chain A"/>
    <property type="match status" value="2"/>
</dbReference>
<evidence type="ECO:0000313" key="13">
    <source>
        <dbReference type="EMBL" id="PPQ27576.1"/>
    </source>
</evidence>
<dbReference type="NCBIfam" id="NF003919">
    <property type="entry name" value="PRK05443.1-4"/>
    <property type="match status" value="1"/>
</dbReference>
<evidence type="ECO:0000313" key="14">
    <source>
        <dbReference type="Proteomes" id="UP000239724"/>
    </source>
</evidence>
<feature type="domain" description="Polyphosphate kinase C-terminal" evidence="11">
    <location>
        <begin position="559"/>
        <end position="728"/>
    </location>
</feature>
<dbReference type="InterPro" id="IPR041108">
    <property type="entry name" value="PP_kinase_C_1"/>
</dbReference>
<keyword evidence="2 6" id="KW-0808">Transferase</keyword>
<dbReference type="Proteomes" id="UP000239724">
    <property type="component" value="Unassembled WGS sequence"/>
</dbReference>
<dbReference type="GO" id="GO:0009358">
    <property type="term" value="C:polyphosphate kinase complex"/>
    <property type="evidence" value="ECO:0007669"/>
    <property type="project" value="InterPro"/>
</dbReference>
<keyword evidence="6" id="KW-0479">Metal-binding</keyword>
<keyword evidence="3 6" id="KW-0547">Nucleotide-binding</keyword>
<dbReference type="Gene3D" id="3.30.1840.10">
    <property type="entry name" value="Polyphosphate kinase middle domain"/>
    <property type="match status" value="1"/>
</dbReference>
<dbReference type="CDD" id="cd09165">
    <property type="entry name" value="PLDc_PaPPK1_C1_like"/>
    <property type="match status" value="1"/>
</dbReference>
<dbReference type="InterPro" id="IPR025198">
    <property type="entry name" value="PPK_N_dom"/>
</dbReference>
<dbReference type="PIRSF" id="PIRSF015589">
    <property type="entry name" value="PP_kinase"/>
    <property type="match status" value="1"/>
</dbReference>
<dbReference type="GO" id="GO:0046872">
    <property type="term" value="F:metal ion binding"/>
    <property type="evidence" value="ECO:0007669"/>
    <property type="project" value="UniProtKB-KW"/>
</dbReference>
<dbReference type="GO" id="GO:0005524">
    <property type="term" value="F:ATP binding"/>
    <property type="evidence" value="ECO:0007669"/>
    <property type="project" value="UniProtKB-KW"/>
</dbReference>
<sequence length="785" mass="86962">MPPKGEVTELATSSGSGPARARSGRAPKPRADKTPLAAAFTPKLVASATDKVPDRLVAPDSPERFINRELSWLDFNHRVLEEAENTRHPLLERLRFLSISASNLDEFYSVRVAALIGQVKAGAAHASADGRTPGQQLAEIKVRAESLLADQQRILRELLVLLREAGLELCNPDRLNEADKAWLQAWFMERVFPVVTPLAIDPAHPFPFIPNMGLVLALLLVREEDGQGMRGLLPLPSQIERFIRLPNTDPAGRIRFMLLEDLAVLFLNRVFPGFRLVGSGMFRLIRDTDVEFEEEAEDLVRSYETALKRRRRGVAIHVEISEQMPEELRALVIDELDALPDEIHDDQRLLGLTDLSQLIVDDRPDLLFPPYTPRFPERIRDFGGDCFAAIRAKDIIVHHPYESFDVVVQFLRQAAQDPAVIAIKQTLYRTSRDSTIVKALIEAAEAGKSVTAMVELRARFDEEANIRLARRMEAAGVQVVFGFTGLKTHAKLSLVVRREAGAIRSYAHFGSGNYHPITARIYTDLSFFTVDPALTRDSARLFNFMTGYAKPEAMEELGFSPLTTRAMLLDLIEQEIAFAKAGKPAAIWLKMNSLTDMALIDALYRASNAGVRVMGVIRGICCLRPGVPGLSDTIRIKSIVGRFLEHGRVIAFGNGHLLPSRHAKVFISSADWMERNMDWRVETLVPIHNPTVHAQVLDQIMVINLKDSLQSWELHADGTWTRVAPGNKPMSAHDWFMTNPSLSGRGSALHGPAVTPLVAGVPSPVAGIGSAGVAGIGKQDRVNQD</sequence>
<keyword evidence="6" id="KW-0460">Magnesium</keyword>
<feature type="binding site" evidence="6">
    <location>
        <position position="459"/>
    </location>
    <ligand>
        <name>Mg(2+)</name>
        <dbReference type="ChEBI" id="CHEBI:18420"/>
    </ligand>
</feature>
<evidence type="ECO:0000256" key="1">
    <source>
        <dbReference type="ARBA" id="ARBA00022553"/>
    </source>
</evidence>
<accession>A0A2S6MYZ8</accession>
<dbReference type="GO" id="GO:0006799">
    <property type="term" value="P:polyphosphate biosynthetic process"/>
    <property type="evidence" value="ECO:0007669"/>
    <property type="project" value="UniProtKB-UniRule"/>
</dbReference>
<dbReference type="AlphaFoldDB" id="A0A2S6MYZ8"/>
<comment type="function">
    <text evidence="6 7">Catalyzes the reversible transfer of the terminal phosphate of ATP to form a long-chain polyphosphate (polyP).</text>
</comment>
<dbReference type="PANTHER" id="PTHR30218">
    <property type="entry name" value="POLYPHOSPHATE KINASE"/>
    <property type="match status" value="1"/>
</dbReference>